<organism evidence="11 12">
    <name type="scientific">Xylanibacter rarus</name>
    <dbReference type="NCBI Taxonomy" id="1676614"/>
    <lineage>
        <taxon>Bacteria</taxon>
        <taxon>Pseudomonadati</taxon>
        <taxon>Bacteroidota</taxon>
        <taxon>Bacteroidia</taxon>
        <taxon>Bacteroidales</taxon>
        <taxon>Prevotellaceae</taxon>
        <taxon>Xylanibacter</taxon>
    </lineage>
</organism>
<evidence type="ECO:0000256" key="4">
    <source>
        <dbReference type="ARBA" id="ARBA00022723"/>
    </source>
</evidence>
<dbReference type="Gene3D" id="3.60.10.10">
    <property type="entry name" value="Endonuclease/exonuclease/phosphatase"/>
    <property type="match status" value="1"/>
</dbReference>
<feature type="transmembrane region" description="Helical" evidence="9">
    <location>
        <begin position="68"/>
        <end position="87"/>
    </location>
</feature>
<keyword evidence="9" id="KW-0472">Membrane</keyword>
<dbReference type="GO" id="GO:0046872">
    <property type="term" value="F:metal ion binding"/>
    <property type="evidence" value="ECO:0007669"/>
    <property type="project" value="UniProtKB-KW"/>
</dbReference>
<keyword evidence="3" id="KW-0540">Nuclease</keyword>
<evidence type="ECO:0000259" key="10">
    <source>
        <dbReference type="Pfam" id="PF03372"/>
    </source>
</evidence>
<dbReference type="GO" id="GO:0006281">
    <property type="term" value="P:DNA repair"/>
    <property type="evidence" value="ECO:0007669"/>
    <property type="project" value="UniProtKB-KW"/>
</dbReference>
<dbReference type="InterPro" id="IPR051547">
    <property type="entry name" value="TDP2-like"/>
</dbReference>
<feature type="domain" description="Endonuclease/exonuclease/phosphatase" evidence="10">
    <location>
        <begin position="103"/>
        <end position="344"/>
    </location>
</feature>
<keyword evidence="6" id="KW-0378">Hydrolase</keyword>
<keyword evidence="8" id="KW-0234">DNA repair</keyword>
<protein>
    <submittedName>
        <fullName evidence="11">AP endonuclease</fullName>
    </submittedName>
</protein>
<dbReference type="PANTHER" id="PTHR15822:SF4">
    <property type="entry name" value="TYROSYL-DNA PHOSPHODIESTERASE 2"/>
    <property type="match status" value="1"/>
</dbReference>
<reference evidence="11 12" key="1">
    <citation type="submission" date="2015-06" db="EMBL/GenBank/DDBJ databases">
        <title>Prevotella sp. 109, sp. nov., a novel member of the family Prevotellaceae isolated from human faeces.</title>
        <authorList>
            <person name="Shkoporov A.N."/>
            <person name="Chaplin A.V."/>
            <person name="Kafarskaia L.I."/>
            <person name="Efimov B.A."/>
        </authorList>
    </citation>
    <scope>NUCLEOTIDE SEQUENCE [LARGE SCALE GENOMIC DNA]</scope>
    <source>
        <strain evidence="11 12">109</strain>
    </source>
</reference>
<evidence type="ECO:0000313" key="12">
    <source>
        <dbReference type="Proteomes" id="UP000036951"/>
    </source>
</evidence>
<keyword evidence="4" id="KW-0479">Metal-binding</keyword>
<gene>
    <name evidence="11" type="ORF">ACU52_13700</name>
</gene>
<evidence type="ECO:0000256" key="3">
    <source>
        <dbReference type="ARBA" id="ARBA00022722"/>
    </source>
</evidence>
<evidence type="ECO:0000256" key="9">
    <source>
        <dbReference type="SAM" id="Phobius"/>
    </source>
</evidence>
<dbReference type="Proteomes" id="UP000036951">
    <property type="component" value="Unassembled WGS sequence"/>
</dbReference>
<keyword evidence="9" id="KW-1133">Transmembrane helix</keyword>
<accession>A0A8E1UPQ2</accession>
<dbReference type="InterPro" id="IPR036691">
    <property type="entry name" value="Endo/exonu/phosph_ase_sf"/>
</dbReference>
<dbReference type="SUPFAM" id="SSF56219">
    <property type="entry name" value="DNase I-like"/>
    <property type="match status" value="1"/>
</dbReference>
<sequence>MKKIKDLTLQIIAGANVATAVTMFLVGLSDRINPTEHPIMANIGLIFPGFIFINFCFLVFFAVFRRRYMLISLLGFVVSYSSVRTYWPLNISRDVPPGSIKVMSYNVHNFASDNAPEGHDNPILEYIINSDADIVCLQEAVITDNLRNAVKDVYNYVDSVRSKNGGDCLVLLSKYPIKSSERIEYESKNNVSAAFRVVVDEEIVTVINNHFETSGLSLADRAGFKDMVKGKAGSDTMRAESKRLAVKLGESAKIRAPQAEAVAEYVRNSGDNVILCGDFNDNPISYTHRTLARELTDCYVESGNGPGISYHHNAIFVRIDNIMCSKLWQPYKCKVDRSIGYSDHYPIYCWLKKRGKDKNNR</sequence>
<keyword evidence="5" id="KW-0227">DNA damage</keyword>
<evidence type="ECO:0000256" key="1">
    <source>
        <dbReference type="ARBA" id="ARBA00001936"/>
    </source>
</evidence>
<comment type="cofactor">
    <cofactor evidence="2">
        <name>Mg(2+)</name>
        <dbReference type="ChEBI" id="CHEBI:18420"/>
    </cofactor>
</comment>
<dbReference type="PANTHER" id="PTHR15822">
    <property type="entry name" value="TRAF AND TNF RECEPTOR-ASSOCIATED PROTEIN"/>
    <property type="match status" value="1"/>
</dbReference>
<comment type="caution">
    <text evidence="11">The sequence shown here is derived from an EMBL/GenBank/DDBJ whole genome shotgun (WGS) entry which is preliminary data.</text>
</comment>
<dbReference type="InterPro" id="IPR005135">
    <property type="entry name" value="Endo/exonuclease/phosphatase"/>
</dbReference>
<comment type="cofactor">
    <cofactor evidence="1">
        <name>Mn(2+)</name>
        <dbReference type="ChEBI" id="CHEBI:29035"/>
    </cofactor>
</comment>
<keyword evidence="11" id="KW-0255">Endonuclease</keyword>
<dbReference type="CDD" id="cd09084">
    <property type="entry name" value="EEP-2"/>
    <property type="match status" value="1"/>
</dbReference>
<evidence type="ECO:0000256" key="7">
    <source>
        <dbReference type="ARBA" id="ARBA00022842"/>
    </source>
</evidence>
<evidence type="ECO:0000256" key="6">
    <source>
        <dbReference type="ARBA" id="ARBA00022801"/>
    </source>
</evidence>
<dbReference type="OrthoDB" id="635146at2"/>
<keyword evidence="12" id="KW-1185">Reference proteome</keyword>
<dbReference type="GO" id="GO:0004519">
    <property type="term" value="F:endonuclease activity"/>
    <property type="evidence" value="ECO:0007669"/>
    <property type="project" value="UniProtKB-KW"/>
</dbReference>
<keyword evidence="7" id="KW-0460">Magnesium</keyword>
<name>A0A8E1UPQ2_9BACT</name>
<dbReference type="RefSeq" id="WP_053399196.1">
    <property type="nucleotide sequence ID" value="NZ_LFQU01000043.1"/>
</dbReference>
<proteinExistence type="predicted"/>
<keyword evidence="9" id="KW-0812">Transmembrane</keyword>
<dbReference type="GO" id="GO:0016787">
    <property type="term" value="F:hydrolase activity"/>
    <property type="evidence" value="ECO:0007669"/>
    <property type="project" value="UniProtKB-KW"/>
</dbReference>
<feature type="transmembrane region" description="Helical" evidence="9">
    <location>
        <begin position="39"/>
        <end position="61"/>
    </location>
</feature>
<evidence type="ECO:0000313" key="11">
    <source>
        <dbReference type="EMBL" id="KOO66567.1"/>
    </source>
</evidence>
<feature type="transmembrane region" description="Helical" evidence="9">
    <location>
        <begin position="7"/>
        <end position="27"/>
    </location>
</feature>
<dbReference type="Pfam" id="PF03372">
    <property type="entry name" value="Exo_endo_phos"/>
    <property type="match status" value="1"/>
</dbReference>
<evidence type="ECO:0000256" key="5">
    <source>
        <dbReference type="ARBA" id="ARBA00022763"/>
    </source>
</evidence>
<evidence type="ECO:0000256" key="8">
    <source>
        <dbReference type="ARBA" id="ARBA00023204"/>
    </source>
</evidence>
<dbReference type="EMBL" id="LFQU01000043">
    <property type="protein sequence ID" value="KOO66567.1"/>
    <property type="molecule type" value="Genomic_DNA"/>
</dbReference>
<dbReference type="AlphaFoldDB" id="A0A8E1UPQ2"/>
<evidence type="ECO:0000256" key="2">
    <source>
        <dbReference type="ARBA" id="ARBA00001946"/>
    </source>
</evidence>